<feature type="region of interest" description="Disordered" evidence="1">
    <location>
        <begin position="165"/>
        <end position="214"/>
    </location>
</feature>
<proteinExistence type="predicted"/>
<name>Q7S2G9_NEUCR</name>
<dbReference type="RefSeq" id="XP_958822.1">
    <property type="nucleotide sequence ID" value="XM_953729.1"/>
</dbReference>
<dbReference type="SMR" id="Q7S2G9"/>
<evidence type="ECO:0000313" key="3">
    <source>
        <dbReference type="Proteomes" id="UP000001805"/>
    </source>
</evidence>
<dbReference type="Proteomes" id="UP000001805">
    <property type="component" value="Chromosome 2, Linkage Group V"/>
</dbReference>
<reference evidence="2 3" key="1">
    <citation type="journal article" date="2003" name="Nature">
        <title>The genome sequence of the filamentous fungus Neurospora crassa.</title>
        <authorList>
            <person name="Galagan J.E."/>
            <person name="Calvo S.E."/>
            <person name="Borkovich K.A."/>
            <person name="Selker E.U."/>
            <person name="Read N.D."/>
            <person name="Jaffe D."/>
            <person name="FitzHugh W."/>
            <person name="Ma L.J."/>
            <person name="Smirnov S."/>
            <person name="Purcell S."/>
            <person name="Rehman B."/>
            <person name="Elkins T."/>
            <person name="Engels R."/>
            <person name="Wang S."/>
            <person name="Nielsen C.B."/>
            <person name="Butler J."/>
            <person name="Endrizzi M."/>
            <person name="Qui D."/>
            <person name="Ianakiev P."/>
            <person name="Bell-Pedersen D."/>
            <person name="Nelson M.A."/>
            <person name="Werner-Washburne M."/>
            <person name="Selitrennikoff C.P."/>
            <person name="Kinsey J.A."/>
            <person name="Braun E.L."/>
            <person name="Zelter A."/>
            <person name="Schulte U."/>
            <person name="Kothe G.O."/>
            <person name="Jedd G."/>
            <person name="Mewes W."/>
            <person name="Staben C."/>
            <person name="Marcotte E."/>
            <person name="Greenberg D."/>
            <person name="Roy A."/>
            <person name="Foley K."/>
            <person name="Naylor J."/>
            <person name="Stange-Thomann N."/>
            <person name="Barrett R."/>
            <person name="Gnerre S."/>
            <person name="Kamal M."/>
            <person name="Kamvysselis M."/>
            <person name="Mauceli E."/>
            <person name="Bielke C."/>
            <person name="Rudd S."/>
            <person name="Frishman D."/>
            <person name="Krystofova S."/>
            <person name="Rasmussen C."/>
            <person name="Metzenberg R.L."/>
            <person name="Perkins D.D."/>
            <person name="Kroken S."/>
            <person name="Cogoni C."/>
            <person name="Macino G."/>
            <person name="Catcheside D."/>
            <person name="Li W."/>
            <person name="Pratt R.J."/>
            <person name="Osmani S.A."/>
            <person name="DeSouza C.P."/>
            <person name="Glass L."/>
            <person name="Orbach M.J."/>
            <person name="Berglund J.A."/>
            <person name="Voelker R."/>
            <person name="Yarden O."/>
            <person name="Plamann M."/>
            <person name="Seiler S."/>
            <person name="Dunlap J."/>
            <person name="Radford A."/>
            <person name="Aramayo R."/>
            <person name="Natvig D.O."/>
            <person name="Alex L.A."/>
            <person name="Mannhaupt G."/>
            <person name="Ebbole D.J."/>
            <person name="Freitag M."/>
            <person name="Paulsen I."/>
            <person name="Sachs M.S."/>
            <person name="Lander E.S."/>
            <person name="Nusbaum C."/>
            <person name="Birren B."/>
        </authorList>
    </citation>
    <scope>NUCLEOTIDE SEQUENCE [LARGE SCALE GENOMIC DNA]</scope>
    <source>
        <strain evidence="3">ATCC 24698 / 74-OR23-1A / CBS 708.71 / DSM 1257 / FGSC 987</strain>
    </source>
</reference>
<feature type="compositionally biased region" description="Acidic residues" evidence="1">
    <location>
        <begin position="179"/>
        <end position="192"/>
    </location>
</feature>
<organism evidence="2 3">
    <name type="scientific">Neurospora crassa (strain ATCC 24698 / 74-OR23-1A / CBS 708.71 / DSM 1257 / FGSC 987)</name>
    <dbReference type="NCBI Taxonomy" id="367110"/>
    <lineage>
        <taxon>Eukaryota</taxon>
        <taxon>Fungi</taxon>
        <taxon>Dikarya</taxon>
        <taxon>Ascomycota</taxon>
        <taxon>Pezizomycotina</taxon>
        <taxon>Sordariomycetes</taxon>
        <taxon>Sordariomycetidae</taxon>
        <taxon>Sordariales</taxon>
        <taxon>Sordariaceae</taxon>
        <taxon>Neurospora</taxon>
    </lineage>
</organism>
<dbReference type="AlphaFoldDB" id="Q7S2G9"/>
<dbReference type="PaxDb" id="5141-EFNCRP00000008817"/>
<dbReference type="EMBL" id="CM002240">
    <property type="protein sequence ID" value="EAA29586.1"/>
    <property type="molecule type" value="Genomic_DNA"/>
</dbReference>
<dbReference type="GeneID" id="3874969"/>
<protein>
    <submittedName>
        <fullName evidence="2">Uncharacterized protein</fullName>
    </submittedName>
</protein>
<dbReference type="InParanoid" id="Q7S2G9"/>
<sequence length="214" mass="23594">MLSNDVLILREAIGKLTKKLEENEEITADETNALVEASNKCVGTIHKINAMKPEGPTEESQFAQAEYECFRNVHKLLKETMAKPGRYPDGKEVVRKLRLAHPDLFCPPTTVEPRRSTILAAAEARVAALAHAYREQGEEREPTTLSVTLRTRTDLVPMWMMRMRGLTEEASTPMPRSEDVDDSGSEDVDDSGSEGVDGSGSEVGSVVSDEMDSD</sequence>
<dbReference type="VEuPathDB" id="FungiDB:NCU08884"/>
<evidence type="ECO:0000256" key="1">
    <source>
        <dbReference type="SAM" id="MobiDB-lite"/>
    </source>
</evidence>
<gene>
    <name evidence="2" type="ORF">NCU08884</name>
</gene>
<evidence type="ECO:0000313" key="2">
    <source>
        <dbReference type="EMBL" id="EAA29586.1"/>
    </source>
</evidence>
<accession>Q7S2G9</accession>
<feature type="compositionally biased region" description="Low complexity" evidence="1">
    <location>
        <begin position="193"/>
        <end position="208"/>
    </location>
</feature>
<dbReference type="KEGG" id="ncr:NCU08884"/>
<keyword evidence="3" id="KW-1185">Reference proteome</keyword>
<dbReference type="HOGENOM" id="CLU_1289257_0_0_1"/>